<protein>
    <submittedName>
        <fullName evidence="1">Uncharacterized protein</fullName>
    </submittedName>
</protein>
<proteinExistence type="predicted"/>
<evidence type="ECO:0000313" key="1">
    <source>
        <dbReference type="EMBL" id="JAD24071.1"/>
    </source>
</evidence>
<accession>A0A0A8YD92</accession>
<sequence>MNMFCMASISLILLSPVADPLTISMIITFPPVFLSGMASLQR</sequence>
<reference evidence="1" key="2">
    <citation type="journal article" date="2015" name="Data Brief">
        <title>Shoot transcriptome of the giant reed, Arundo donax.</title>
        <authorList>
            <person name="Barrero R.A."/>
            <person name="Guerrero F.D."/>
            <person name="Moolhuijzen P."/>
            <person name="Goolsby J.A."/>
            <person name="Tidwell J."/>
            <person name="Bellgard S.E."/>
            <person name="Bellgard M.I."/>
        </authorList>
    </citation>
    <scope>NUCLEOTIDE SEQUENCE</scope>
    <source>
        <tissue evidence="1">Shoot tissue taken approximately 20 cm above the soil surface</tissue>
    </source>
</reference>
<reference evidence="1" key="1">
    <citation type="submission" date="2014-09" db="EMBL/GenBank/DDBJ databases">
        <authorList>
            <person name="Magalhaes I.L.F."/>
            <person name="Oliveira U."/>
            <person name="Santos F.R."/>
            <person name="Vidigal T.H.D.A."/>
            <person name="Brescovit A.D."/>
            <person name="Santos A.J."/>
        </authorList>
    </citation>
    <scope>NUCLEOTIDE SEQUENCE</scope>
    <source>
        <tissue evidence="1">Shoot tissue taken approximately 20 cm above the soil surface</tissue>
    </source>
</reference>
<dbReference type="AlphaFoldDB" id="A0A0A8YD92"/>
<name>A0A0A8YD92_ARUDO</name>
<dbReference type="EMBL" id="GBRH01273824">
    <property type="protein sequence ID" value="JAD24071.1"/>
    <property type="molecule type" value="Transcribed_RNA"/>
</dbReference>
<organism evidence="1">
    <name type="scientific">Arundo donax</name>
    <name type="common">Giant reed</name>
    <name type="synonym">Donax arundinaceus</name>
    <dbReference type="NCBI Taxonomy" id="35708"/>
    <lineage>
        <taxon>Eukaryota</taxon>
        <taxon>Viridiplantae</taxon>
        <taxon>Streptophyta</taxon>
        <taxon>Embryophyta</taxon>
        <taxon>Tracheophyta</taxon>
        <taxon>Spermatophyta</taxon>
        <taxon>Magnoliopsida</taxon>
        <taxon>Liliopsida</taxon>
        <taxon>Poales</taxon>
        <taxon>Poaceae</taxon>
        <taxon>PACMAD clade</taxon>
        <taxon>Arundinoideae</taxon>
        <taxon>Arundineae</taxon>
        <taxon>Arundo</taxon>
    </lineage>
</organism>